<name>A0A7V3ZTN2_UNCW3</name>
<protein>
    <submittedName>
        <fullName evidence="2">Uncharacterized protein</fullName>
    </submittedName>
</protein>
<comment type="caution">
    <text evidence="2">The sequence shown here is derived from an EMBL/GenBank/DDBJ whole genome shotgun (WGS) entry which is preliminary data.</text>
</comment>
<sequence length="163" mass="17349">MIEAKAKKKKRGFALKFSFKRGLEIKAPGMKLKISRDQLLFGSGIVLALTPVGPTALATLGNLASKASAIGAKVLPSVLTFMQKNKTSMFKACKALGINPEQALKEWGDLVKQPDVKGLIDNLAKESEADPDVAPGGFSIPTWVLIAGAGLGGIVLFNIFRRK</sequence>
<evidence type="ECO:0000256" key="1">
    <source>
        <dbReference type="SAM" id="Phobius"/>
    </source>
</evidence>
<gene>
    <name evidence="2" type="ORF">ENU72_03545</name>
</gene>
<proteinExistence type="predicted"/>
<reference evidence="2" key="1">
    <citation type="journal article" date="2020" name="mSystems">
        <title>Genome- and Community-Level Interaction Insights into Carbon Utilization and Element Cycling Functions of Hydrothermarchaeota in Hydrothermal Sediment.</title>
        <authorList>
            <person name="Zhou Z."/>
            <person name="Liu Y."/>
            <person name="Xu W."/>
            <person name="Pan J."/>
            <person name="Luo Z.H."/>
            <person name="Li M."/>
        </authorList>
    </citation>
    <scope>NUCLEOTIDE SEQUENCE [LARGE SCALE GENOMIC DNA]</scope>
    <source>
        <strain evidence="2">SpSt-695</strain>
    </source>
</reference>
<keyword evidence="1" id="KW-0812">Transmembrane</keyword>
<keyword evidence="1" id="KW-0472">Membrane</keyword>
<accession>A0A7V3ZTN2</accession>
<dbReference type="EMBL" id="DTDP01000161">
    <property type="protein sequence ID" value="HGK54080.1"/>
    <property type="molecule type" value="Genomic_DNA"/>
</dbReference>
<evidence type="ECO:0000313" key="2">
    <source>
        <dbReference type="EMBL" id="HGK54080.1"/>
    </source>
</evidence>
<dbReference type="AlphaFoldDB" id="A0A7V3ZTN2"/>
<organism evidence="2">
    <name type="scientific">candidate division WOR-3 bacterium</name>
    <dbReference type="NCBI Taxonomy" id="2052148"/>
    <lineage>
        <taxon>Bacteria</taxon>
        <taxon>Bacteria division WOR-3</taxon>
    </lineage>
</organism>
<feature type="transmembrane region" description="Helical" evidence="1">
    <location>
        <begin position="140"/>
        <end position="160"/>
    </location>
</feature>
<keyword evidence="1" id="KW-1133">Transmembrane helix</keyword>